<feature type="domain" description="Luciferase-like" evidence="1">
    <location>
        <begin position="8"/>
        <end position="147"/>
    </location>
</feature>
<dbReference type="InterPro" id="IPR011251">
    <property type="entry name" value="Luciferase-like_dom"/>
</dbReference>
<dbReference type="PANTHER" id="PTHR30137:SF15">
    <property type="entry name" value="BLL6902 PROTEIN"/>
    <property type="match status" value="1"/>
</dbReference>
<dbReference type="RefSeq" id="WP_237337895.1">
    <property type="nucleotide sequence ID" value="NZ_BAABCM010000001.1"/>
</dbReference>
<reference evidence="3" key="1">
    <citation type="journal article" date="2019" name="Int. J. Syst. Evol. Microbiol.">
        <title>The Global Catalogue of Microorganisms (GCM) 10K type strain sequencing project: providing services to taxonomists for standard genome sequencing and annotation.</title>
        <authorList>
            <consortium name="The Broad Institute Genomics Platform"/>
            <consortium name="The Broad Institute Genome Sequencing Center for Infectious Disease"/>
            <person name="Wu L."/>
            <person name="Ma J."/>
        </authorList>
    </citation>
    <scope>NUCLEOTIDE SEQUENCE [LARGE SCALE GENOMIC DNA]</scope>
    <source>
        <strain evidence="3">JCM 17017</strain>
    </source>
</reference>
<dbReference type="InterPro" id="IPR050766">
    <property type="entry name" value="Bact_Lucif_Oxidored"/>
</dbReference>
<name>A0ABP7HJ89_9PSEU</name>
<evidence type="ECO:0000259" key="1">
    <source>
        <dbReference type="Pfam" id="PF00296"/>
    </source>
</evidence>
<dbReference type="SUPFAM" id="SSF51679">
    <property type="entry name" value="Bacterial luciferase-like"/>
    <property type="match status" value="1"/>
</dbReference>
<sequence length="153" mass="16489">MTAFKLGFLTHVHGPGKDRATVLRDLLEVFTAAEELGFDGGWVAQHDVRGDYGRLPSPLVFFGAVAARTSRLRLGTAVTVLPLEDPVRLAEDAAVLDALSGGRLELGLGTGGANQEAFAVFGHDAARRRDLFDDRLATLRPALRGDRGRSRPR</sequence>
<dbReference type="PANTHER" id="PTHR30137">
    <property type="entry name" value="LUCIFERASE-LIKE MONOOXYGENASE"/>
    <property type="match status" value="1"/>
</dbReference>
<accession>A0ABP7HJ89</accession>
<dbReference type="Pfam" id="PF00296">
    <property type="entry name" value="Bac_luciferase"/>
    <property type="match status" value="1"/>
</dbReference>
<keyword evidence="3" id="KW-1185">Reference proteome</keyword>
<comment type="caution">
    <text evidence="2">The sequence shown here is derived from an EMBL/GenBank/DDBJ whole genome shotgun (WGS) entry which is preliminary data.</text>
</comment>
<evidence type="ECO:0000313" key="3">
    <source>
        <dbReference type="Proteomes" id="UP001501624"/>
    </source>
</evidence>
<organism evidence="2 3">
    <name type="scientific">Amycolatopsis tucumanensis</name>
    <dbReference type="NCBI Taxonomy" id="401106"/>
    <lineage>
        <taxon>Bacteria</taxon>
        <taxon>Bacillati</taxon>
        <taxon>Actinomycetota</taxon>
        <taxon>Actinomycetes</taxon>
        <taxon>Pseudonocardiales</taxon>
        <taxon>Pseudonocardiaceae</taxon>
        <taxon>Amycolatopsis</taxon>
    </lineage>
</organism>
<dbReference type="InterPro" id="IPR036661">
    <property type="entry name" value="Luciferase-like_sf"/>
</dbReference>
<dbReference type="Gene3D" id="3.20.20.30">
    <property type="entry name" value="Luciferase-like domain"/>
    <property type="match status" value="1"/>
</dbReference>
<dbReference type="EMBL" id="BAABCM010000001">
    <property type="protein sequence ID" value="GAA3791865.1"/>
    <property type="molecule type" value="Genomic_DNA"/>
</dbReference>
<protein>
    <recommendedName>
        <fullName evidence="1">Luciferase-like domain-containing protein</fullName>
    </recommendedName>
</protein>
<proteinExistence type="predicted"/>
<dbReference type="Proteomes" id="UP001501624">
    <property type="component" value="Unassembled WGS sequence"/>
</dbReference>
<gene>
    <name evidence="2" type="ORF">GCM10022380_05630</name>
</gene>
<evidence type="ECO:0000313" key="2">
    <source>
        <dbReference type="EMBL" id="GAA3791865.1"/>
    </source>
</evidence>